<dbReference type="AlphaFoldDB" id="A0A068NMG3"/>
<accession>A0A068NMG3</accession>
<gene>
    <name evidence="1" type="ORF">OP10G_1278</name>
</gene>
<proteinExistence type="predicted"/>
<dbReference type="HOGENOM" id="CLU_2972790_0_0_0"/>
<protein>
    <submittedName>
        <fullName evidence="1">Uncharacterized protein</fullName>
    </submittedName>
</protein>
<evidence type="ECO:0000313" key="1">
    <source>
        <dbReference type="EMBL" id="AIE84646.1"/>
    </source>
</evidence>
<organism evidence="1 2">
    <name type="scientific">Fimbriimonas ginsengisoli Gsoil 348</name>
    <dbReference type="NCBI Taxonomy" id="661478"/>
    <lineage>
        <taxon>Bacteria</taxon>
        <taxon>Bacillati</taxon>
        <taxon>Armatimonadota</taxon>
        <taxon>Fimbriimonadia</taxon>
        <taxon>Fimbriimonadales</taxon>
        <taxon>Fimbriimonadaceae</taxon>
        <taxon>Fimbriimonas</taxon>
    </lineage>
</organism>
<evidence type="ECO:0000313" key="2">
    <source>
        <dbReference type="Proteomes" id="UP000027982"/>
    </source>
</evidence>
<reference evidence="1 2" key="1">
    <citation type="journal article" date="2014" name="PLoS ONE">
        <title>The first complete genome sequence of the class fimbriimonadia in the phylum armatimonadetes.</title>
        <authorList>
            <person name="Hu Z.Y."/>
            <person name="Wang Y.Z."/>
            <person name="Im W.T."/>
            <person name="Wang S.Y."/>
            <person name="Zhao G.P."/>
            <person name="Zheng H.J."/>
            <person name="Quan Z.X."/>
        </authorList>
    </citation>
    <scope>NUCLEOTIDE SEQUENCE [LARGE SCALE GENOMIC DNA]</scope>
    <source>
        <strain evidence="1">Gsoil 348</strain>
    </source>
</reference>
<name>A0A068NMG3_FIMGI</name>
<dbReference type="STRING" id="661478.OP10G_1278"/>
<sequence length="58" mass="6582">MSWKGEEQQRVVASQFQDPNAKPLAALKQHQHGKLTHVQDLRLAYSLNFQATDGYDSV</sequence>
<dbReference type="EMBL" id="CP007139">
    <property type="protein sequence ID" value="AIE84646.1"/>
    <property type="molecule type" value="Genomic_DNA"/>
</dbReference>
<dbReference type="Proteomes" id="UP000027982">
    <property type="component" value="Chromosome"/>
</dbReference>
<keyword evidence="2" id="KW-1185">Reference proteome</keyword>
<dbReference type="KEGG" id="fgi:OP10G_1278"/>